<dbReference type="Gene3D" id="1.10.1740.10">
    <property type="match status" value="1"/>
</dbReference>
<gene>
    <name evidence="7" type="ORF">FY036_13690</name>
</gene>
<comment type="similarity">
    <text evidence="1">Belongs to the sigma-70 factor family. ECF subfamily.</text>
</comment>
<dbReference type="GO" id="GO:0003677">
    <property type="term" value="F:DNA binding"/>
    <property type="evidence" value="ECO:0007669"/>
    <property type="project" value="InterPro"/>
</dbReference>
<protein>
    <submittedName>
        <fullName evidence="7">RNA polymerase sigma factor</fullName>
    </submittedName>
</protein>
<feature type="domain" description="RNA polymerase sigma factor 70 region 4 type 2" evidence="6">
    <location>
        <begin position="109"/>
        <end position="159"/>
    </location>
</feature>
<evidence type="ECO:0000256" key="2">
    <source>
        <dbReference type="ARBA" id="ARBA00023015"/>
    </source>
</evidence>
<dbReference type="OrthoDB" id="9803470at2"/>
<keyword evidence="2" id="KW-0805">Transcription regulation</keyword>
<evidence type="ECO:0000259" key="5">
    <source>
        <dbReference type="Pfam" id="PF04542"/>
    </source>
</evidence>
<dbReference type="InterPro" id="IPR039425">
    <property type="entry name" value="RNA_pol_sigma-70-like"/>
</dbReference>
<dbReference type="CDD" id="cd06171">
    <property type="entry name" value="Sigma70_r4"/>
    <property type="match status" value="1"/>
</dbReference>
<dbReference type="InterPro" id="IPR014284">
    <property type="entry name" value="RNA_pol_sigma-70_dom"/>
</dbReference>
<proteinExistence type="inferred from homology"/>
<dbReference type="SUPFAM" id="SSF88659">
    <property type="entry name" value="Sigma3 and sigma4 domains of RNA polymerase sigma factors"/>
    <property type="match status" value="1"/>
</dbReference>
<dbReference type="NCBIfam" id="TIGR02937">
    <property type="entry name" value="sigma70-ECF"/>
    <property type="match status" value="1"/>
</dbReference>
<dbReference type="RefSeq" id="WP_148915307.1">
    <property type="nucleotide sequence ID" value="NZ_VSZS01000064.1"/>
</dbReference>
<sequence>MSTPADDVGKQLLAMLPVLRRFALSLTRSADKADDLVQSACERALASADRYEPGTRFDAWMFRIMRNLWIDRLRREKVAGPMDDIDDRSNIVGVSGEQVIEARSEMSSVSDAIAALPDEQREVLMLTCVEDMPYREVADMLGIPIGTVMSRLARARRRLAEATGITGDGARSSVQQGKRP</sequence>
<keyword evidence="4" id="KW-0804">Transcription</keyword>
<dbReference type="Pfam" id="PF04542">
    <property type="entry name" value="Sigma70_r2"/>
    <property type="match status" value="1"/>
</dbReference>
<feature type="domain" description="RNA polymerase sigma-70 region 2" evidence="5">
    <location>
        <begin position="15"/>
        <end position="77"/>
    </location>
</feature>
<reference evidence="7 8" key="2">
    <citation type="submission" date="2019-09" db="EMBL/GenBank/DDBJ databases">
        <title>Mesorhizobium sp. MaA-C15 isolated from Microcystis aeruginosa.</title>
        <authorList>
            <person name="Jeong S.E."/>
            <person name="Jin H.M."/>
            <person name="Jeon C.O."/>
        </authorList>
    </citation>
    <scope>NUCLEOTIDE SEQUENCE [LARGE SCALE GENOMIC DNA]</scope>
    <source>
        <strain evidence="7 8">MaA-C15</strain>
    </source>
</reference>
<dbReference type="InterPro" id="IPR036388">
    <property type="entry name" value="WH-like_DNA-bd_sf"/>
</dbReference>
<dbReference type="InterPro" id="IPR013324">
    <property type="entry name" value="RNA_pol_sigma_r3/r4-like"/>
</dbReference>
<dbReference type="Gene3D" id="1.10.10.10">
    <property type="entry name" value="Winged helix-like DNA-binding domain superfamily/Winged helix DNA-binding domain"/>
    <property type="match status" value="1"/>
</dbReference>
<evidence type="ECO:0000256" key="3">
    <source>
        <dbReference type="ARBA" id="ARBA00023082"/>
    </source>
</evidence>
<dbReference type="InterPro" id="IPR013249">
    <property type="entry name" value="RNA_pol_sigma70_r4_t2"/>
</dbReference>
<evidence type="ECO:0000259" key="6">
    <source>
        <dbReference type="Pfam" id="PF08281"/>
    </source>
</evidence>
<dbReference type="EMBL" id="VSZS01000064">
    <property type="protein sequence ID" value="TYR31334.1"/>
    <property type="molecule type" value="Genomic_DNA"/>
</dbReference>
<organism evidence="7 8">
    <name type="scientific">Neoaquamicrobium microcysteis</name>
    <dbReference type="NCBI Taxonomy" id="2682781"/>
    <lineage>
        <taxon>Bacteria</taxon>
        <taxon>Pseudomonadati</taxon>
        <taxon>Pseudomonadota</taxon>
        <taxon>Alphaproteobacteria</taxon>
        <taxon>Hyphomicrobiales</taxon>
        <taxon>Phyllobacteriaceae</taxon>
        <taxon>Neoaquamicrobium</taxon>
    </lineage>
</organism>
<name>A0A5D4GT75_9HYPH</name>
<comment type="caution">
    <text evidence="7">The sequence shown here is derived from an EMBL/GenBank/DDBJ whole genome shotgun (WGS) entry which is preliminary data.</text>
</comment>
<dbReference type="AlphaFoldDB" id="A0A5D4GT75"/>
<keyword evidence="3" id="KW-0731">Sigma factor</keyword>
<evidence type="ECO:0000256" key="1">
    <source>
        <dbReference type="ARBA" id="ARBA00010641"/>
    </source>
</evidence>
<accession>A0A5D4GT75</accession>
<dbReference type="SUPFAM" id="SSF88946">
    <property type="entry name" value="Sigma2 domain of RNA polymerase sigma factors"/>
    <property type="match status" value="1"/>
</dbReference>
<dbReference type="InterPro" id="IPR013325">
    <property type="entry name" value="RNA_pol_sigma_r2"/>
</dbReference>
<dbReference type="PANTHER" id="PTHR43133">
    <property type="entry name" value="RNA POLYMERASE ECF-TYPE SIGMA FACTO"/>
    <property type="match status" value="1"/>
</dbReference>
<evidence type="ECO:0000313" key="7">
    <source>
        <dbReference type="EMBL" id="TYR31334.1"/>
    </source>
</evidence>
<dbReference type="InterPro" id="IPR007627">
    <property type="entry name" value="RNA_pol_sigma70_r2"/>
</dbReference>
<reference evidence="7 8" key="1">
    <citation type="submission" date="2019-08" db="EMBL/GenBank/DDBJ databases">
        <authorList>
            <person name="Seo Y.L."/>
        </authorList>
    </citation>
    <scope>NUCLEOTIDE SEQUENCE [LARGE SCALE GENOMIC DNA]</scope>
    <source>
        <strain evidence="7 8">MaA-C15</strain>
    </source>
</reference>
<evidence type="ECO:0000313" key="8">
    <source>
        <dbReference type="Proteomes" id="UP000323258"/>
    </source>
</evidence>
<dbReference type="Pfam" id="PF08281">
    <property type="entry name" value="Sigma70_r4_2"/>
    <property type="match status" value="1"/>
</dbReference>
<dbReference type="GO" id="GO:0006352">
    <property type="term" value="P:DNA-templated transcription initiation"/>
    <property type="evidence" value="ECO:0007669"/>
    <property type="project" value="InterPro"/>
</dbReference>
<dbReference type="Proteomes" id="UP000323258">
    <property type="component" value="Unassembled WGS sequence"/>
</dbReference>
<dbReference type="PANTHER" id="PTHR43133:SF25">
    <property type="entry name" value="RNA POLYMERASE SIGMA FACTOR RFAY-RELATED"/>
    <property type="match status" value="1"/>
</dbReference>
<evidence type="ECO:0000256" key="4">
    <source>
        <dbReference type="ARBA" id="ARBA00023163"/>
    </source>
</evidence>
<keyword evidence="8" id="KW-1185">Reference proteome</keyword>
<dbReference type="GO" id="GO:0016987">
    <property type="term" value="F:sigma factor activity"/>
    <property type="evidence" value="ECO:0007669"/>
    <property type="project" value="UniProtKB-KW"/>
</dbReference>